<proteinExistence type="inferred from homology"/>
<evidence type="ECO:0000259" key="9">
    <source>
        <dbReference type="PROSITE" id="PS51462"/>
    </source>
</evidence>
<keyword evidence="6" id="KW-0460">Magnesium</keyword>
<evidence type="ECO:0000313" key="12">
    <source>
        <dbReference type="EMBL" id="MFH5242422.1"/>
    </source>
</evidence>
<dbReference type="InterPro" id="IPR045121">
    <property type="entry name" value="CoAse"/>
</dbReference>
<evidence type="ECO:0000313" key="10">
    <source>
        <dbReference type="EMBL" id="MFH5209815.1"/>
    </source>
</evidence>
<dbReference type="InterPro" id="IPR020084">
    <property type="entry name" value="NUDIX_hydrolase_CS"/>
</dbReference>
<keyword evidence="7" id="KW-0464">Manganese</keyword>
<evidence type="ECO:0000313" key="14">
    <source>
        <dbReference type="Proteomes" id="UP001609176"/>
    </source>
</evidence>
<sequence length="217" mass="23614">MNSDDVEGVTRERIEAALAAFEPRAAGEDVRDAVGETSASPQRAAVAIAVGRRRDGVTAFLLTVRPDRMRAHPGQFALPGGRVDSGESAAQGALRELHEELGIEVDEAAVLGRLDDYVTRSGYVISPFVVWVGDLLDATIANPDEVAIVLTPTMAELDVEPRFVTIPESDRPVVQWPYAGSLIHAPTGAIIYQFREVVLHGRPTRVDHLEQPVFAWR</sequence>
<dbReference type="Proteomes" id="UP001609176">
    <property type="component" value="Unassembled WGS sequence"/>
</dbReference>
<evidence type="ECO:0000256" key="5">
    <source>
        <dbReference type="ARBA" id="ARBA00022801"/>
    </source>
</evidence>
<evidence type="ECO:0000313" key="13">
    <source>
        <dbReference type="Proteomes" id="UP001609175"/>
    </source>
</evidence>
<organism evidence="10 13">
    <name type="scientific">Antrihabitans spumae</name>
    <dbReference type="NCBI Taxonomy" id="3373370"/>
    <lineage>
        <taxon>Bacteria</taxon>
        <taxon>Bacillati</taxon>
        <taxon>Actinomycetota</taxon>
        <taxon>Actinomycetes</taxon>
        <taxon>Mycobacteriales</taxon>
        <taxon>Nocardiaceae</taxon>
        <taxon>Antrihabitans</taxon>
    </lineage>
</organism>
<dbReference type="Proteomes" id="UP001609219">
    <property type="component" value="Unassembled WGS sequence"/>
</dbReference>
<dbReference type="CDD" id="cd03426">
    <property type="entry name" value="NUDIX_CoAse_Nudt7"/>
    <property type="match status" value="1"/>
</dbReference>
<evidence type="ECO:0000313" key="11">
    <source>
        <dbReference type="EMBL" id="MFH5232553.1"/>
    </source>
</evidence>
<dbReference type="SUPFAM" id="SSF55811">
    <property type="entry name" value="Nudix"/>
    <property type="match status" value="1"/>
</dbReference>
<name>A0ABW7JS62_9NOCA</name>
<feature type="domain" description="Nudix hydrolase" evidence="9">
    <location>
        <begin position="41"/>
        <end position="186"/>
    </location>
</feature>
<dbReference type="RefSeq" id="WP_395115520.1">
    <property type="nucleotide sequence ID" value="NZ_JBIMSN010000154.1"/>
</dbReference>
<dbReference type="InterPro" id="IPR000086">
    <property type="entry name" value="NUDIX_hydrolase_dom"/>
</dbReference>
<evidence type="ECO:0000256" key="2">
    <source>
        <dbReference type="ARBA" id="ARBA00001946"/>
    </source>
</evidence>
<dbReference type="EMBL" id="JBIMSP010000014">
    <property type="protein sequence ID" value="MFH5242422.1"/>
    <property type="molecule type" value="Genomic_DNA"/>
</dbReference>
<evidence type="ECO:0000313" key="15">
    <source>
        <dbReference type="Proteomes" id="UP001609219"/>
    </source>
</evidence>
<dbReference type="Proteomes" id="UP001609175">
    <property type="component" value="Unassembled WGS sequence"/>
</dbReference>
<comment type="similarity">
    <text evidence="3 8">Belongs to the Nudix hydrolase family.</text>
</comment>
<dbReference type="EMBL" id="JBIMSO010000058">
    <property type="protein sequence ID" value="MFH5209815.1"/>
    <property type="molecule type" value="Genomic_DNA"/>
</dbReference>
<dbReference type="PROSITE" id="PS51462">
    <property type="entry name" value="NUDIX"/>
    <property type="match status" value="1"/>
</dbReference>
<dbReference type="PROSITE" id="PS00893">
    <property type="entry name" value="NUDIX_BOX"/>
    <property type="match status" value="1"/>
</dbReference>
<dbReference type="GO" id="GO:0035539">
    <property type="term" value="F:8-oxo-7,8-dihydrodeoxyguanosine triphosphate pyrophosphatase activity"/>
    <property type="evidence" value="ECO:0007669"/>
    <property type="project" value="UniProtKB-EC"/>
</dbReference>
<comment type="cofactor">
    <cofactor evidence="1">
        <name>Mn(2+)</name>
        <dbReference type="ChEBI" id="CHEBI:29035"/>
    </cofactor>
</comment>
<dbReference type="Gene3D" id="3.90.79.10">
    <property type="entry name" value="Nucleoside Triphosphate Pyrophosphohydrolase"/>
    <property type="match status" value="1"/>
</dbReference>
<evidence type="ECO:0000256" key="3">
    <source>
        <dbReference type="ARBA" id="ARBA00005582"/>
    </source>
</evidence>
<protein>
    <submittedName>
        <fullName evidence="10">NUDIX hydrolase</fullName>
        <ecNumber evidence="10">3.6.1.55</ecNumber>
    </submittedName>
</protein>
<evidence type="ECO:0000256" key="7">
    <source>
        <dbReference type="ARBA" id="ARBA00023211"/>
    </source>
</evidence>
<reference evidence="13 14" key="1">
    <citation type="submission" date="2024-10" db="EMBL/GenBank/DDBJ databases">
        <authorList>
            <person name="Riesco R."/>
        </authorList>
    </citation>
    <scope>NUCLEOTIDE SEQUENCE [LARGE SCALE GENOMIC DNA]</scope>
    <source>
        <strain evidence="12 14">NCIMB 15448</strain>
        <strain evidence="10 13">NCIMB 15449</strain>
        <strain evidence="11 15">NCIMB 15450</strain>
    </source>
</reference>
<dbReference type="PANTHER" id="PTHR12992">
    <property type="entry name" value="NUDIX HYDROLASE"/>
    <property type="match status" value="1"/>
</dbReference>
<comment type="caution">
    <text evidence="10">The sequence shown here is derived from an EMBL/GenBank/DDBJ whole genome shotgun (WGS) entry which is preliminary data.</text>
</comment>
<dbReference type="InterPro" id="IPR020476">
    <property type="entry name" value="Nudix_hydrolase"/>
</dbReference>
<dbReference type="Pfam" id="PF00293">
    <property type="entry name" value="NUDIX"/>
    <property type="match status" value="1"/>
</dbReference>
<keyword evidence="15" id="KW-1185">Reference proteome</keyword>
<dbReference type="PRINTS" id="PR00502">
    <property type="entry name" value="NUDIXFAMILY"/>
</dbReference>
<evidence type="ECO:0000256" key="1">
    <source>
        <dbReference type="ARBA" id="ARBA00001936"/>
    </source>
</evidence>
<dbReference type="EMBL" id="JBIMSN010000154">
    <property type="protein sequence ID" value="MFH5232553.1"/>
    <property type="molecule type" value="Genomic_DNA"/>
</dbReference>
<dbReference type="PANTHER" id="PTHR12992:SF11">
    <property type="entry name" value="MITOCHONDRIAL COENZYME A DIPHOSPHATASE NUDT8"/>
    <property type="match status" value="1"/>
</dbReference>
<keyword evidence="4" id="KW-0479">Metal-binding</keyword>
<dbReference type="EC" id="3.6.1.55" evidence="10"/>
<comment type="cofactor">
    <cofactor evidence="2">
        <name>Mg(2+)</name>
        <dbReference type="ChEBI" id="CHEBI:18420"/>
    </cofactor>
</comment>
<gene>
    <name evidence="12" type="ORF">ACHIPV_11085</name>
    <name evidence="10" type="ORF">ACHIPZ_16670</name>
    <name evidence="11" type="ORF">ACHIRB_28900</name>
</gene>
<accession>A0ABW7JS62</accession>
<evidence type="ECO:0000256" key="8">
    <source>
        <dbReference type="RuleBase" id="RU003476"/>
    </source>
</evidence>
<evidence type="ECO:0000256" key="6">
    <source>
        <dbReference type="ARBA" id="ARBA00022842"/>
    </source>
</evidence>
<dbReference type="InterPro" id="IPR015797">
    <property type="entry name" value="NUDIX_hydrolase-like_dom_sf"/>
</dbReference>
<evidence type="ECO:0000256" key="4">
    <source>
        <dbReference type="ARBA" id="ARBA00022723"/>
    </source>
</evidence>
<keyword evidence="5 8" id="KW-0378">Hydrolase</keyword>